<evidence type="ECO:0000313" key="2">
    <source>
        <dbReference type="Proteomes" id="UP000441772"/>
    </source>
</evidence>
<name>A0A6I1GDZ0_9BIFI</name>
<dbReference type="Proteomes" id="UP000441772">
    <property type="component" value="Unassembled WGS sequence"/>
</dbReference>
<dbReference type="RefSeq" id="WP_193312403.1">
    <property type="nucleotide sequence ID" value="NZ_WBVT01000029.1"/>
</dbReference>
<dbReference type="EMBL" id="WBVT01000029">
    <property type="protein sequence ID" value="KAB7789850.1"/>
    <property type="molecule type" value="Genomic_DNA"/>
</dbReference>
<organism evidence="1 2">
    <name type="scientific">Bifidobacterium leontopitheci</name>
    <dbReference type="NCBI Taxonomy" id="2650774"/>
    <lineage>
        <taxon>Bacteria</taxon>
        <taxon>Bacillati</taxon>
        <taxon>Actinomycetota</taxon>
        <taxon>Actinomycetes</taxon>
        <taxon>Bifidobacteriales</taxon>
        <taxon>Bifidobacteriaceae</taxon>
        <taxon>Bifidobacterium</taxon>
    </lineage>
</organism>
<evidence type="ECO:0000313" key="1">
    <source>
        <dbReference type="EMBL" id="KAB7789850.1"/>
    </source>
</evidence>
<accession>A0A6I1GDZ0</accession>
<protein>
    <recommendedName>
        <fullName evidence="3">DUF4177 domain-containing protein</fullName>
    </recommendedName>
</protein>
<gene>
    <name evidence="1" type="ORF">F7D09_1642</name>
</gene>
<evidence type="ECO:0008006" key="3">
    <source>
        <dbReference type="Google" id="ProtNLM"/>
    </source>
</evidence>
<sequence>MLQYKTVVMDYAPKAATMAANIEQSANDMAGQGWRLTTMSITNSAKAILVFERDA</sequence>
<proteinExistence type="predicted"/>
<comment type="caution">
    <text evidence="1">The sequence shown here is derived from an EMBL/GenBank/DDBJ whole genome shotgun (WGS) entry which is preliminary data.</text>
</comment>
<keyword evidence="2" id="KW-1185">Reference proteome</keyword>
<dbReference type="AlphaFoldDB" id="A0A6I1GDZ0"/>
<reference evidence="1 2" key="1">
    <citation type="submission" date="2019-09" db="EMBL/GenBank/DDBJ databases">
        <title>Characterization of the phylogenetic diversity of two novel species belonging to the genus Bifidobacterium: Bifidobacterium cebidarum sp. nov. and Bifidobacterium leontopitheci sp. nov.</title>
        <authorList>
            <person name="Lugli G.A."/>
            <person name="Duranti S."/>
            <person name="Milani C."/>
            <person name="Turroni F."/>
            <person name="Ventura M."/>
        </authorList>
    </citation>
    <scope>NUCLEOTIDE SEQUENCE [LARGE SCALE GENOMIC DNA]</scope>
    <source>
        <strain evidence="1 2">LMG 31471</strain>
    </source>
</reference>